<dbReference type="SUPFAM" id="SSF57701">
    <property type="entry name" value="Zn2/Cys6 DNA-binding domain"/>
    <property type="match status" value="1"/>
</dbReference>
<keyword evidence="4" id="KW-0539">Nucleus</keyword>
<keyword evidence="1" id="KW-0805">Transcription regulation</keyword>
<gene>
    <name evidence="7" type="ORF">N7509_011291</name>
</gene>
<dbReference type="InterPro" id="IPR036864">
    <property type="entry name" value="Zn2-C6_fun-type_DNA-bd_sf"/>
</dbReference>
<reference evidence="7" key="2">
    <citation type="journal article" date="2023" name="IMA Fungus">
        <title>Comparative genomic study of the Penicillium genus elucidates a diverse pangenome and 15 lateral gene transfer events.</title>
        <authorList>
            <person name="Petersen C."/>
            <person name="Sorensen T."/>
            <person name="Nielsen M.R."/>
            <person name="Sondergaard T.E."/>
            <person name="Sorensen J.L."/>
            <person name="Fitzpatrick D.A."/>
            <person name="Frisvad J.C."/>
            <person name="Nielsen K.L."/>
        </authorList>
    </citation>
    <scope>NUCLEOTIDE SEQUENCE</scope>
    <source>
        <strain evidence="7">IBT 29677</strain>
    </source>
</reference>
<evidence type="ECO:0000259" key="6">
    <source>
        <dbReference type="PROSITE" id="PS50048"/>
    </source>
</evidence>
<feature type="compositionally biased region" description="Basic and acidic residues" evidence="5">
    <location>
        <begin position="104"/>
        <end position="130"/>
    </location>
</feature>
<feature type="region of interest" description="Disordered" evidence="5">
    <location>
        <begin position="88"/>
        <end position="130"/>
    </location>
</feature>
<dbReference type="PROSITE" id="PS50048">
    <property type="entry name" value="ZN2_CY6_FUNGAL_2"/>
    <property type="match status" value="1"/>
</dbReference>
<evidence type="ECO:0000256" key="4">
    <source>
        <dbReference type="ARBA" id="ARBA00023242"/>
    </source>
</evidence>
<dbReference type="PROSITE" id="PS00463">
    <property type="entry name" value="ZN2_CY6_FUNGAL_1"/>
    <property type="match status" value="1"/>
</dbReference>
<feature type="non-terminal residue" evidence="7">
    <location>
        <position position="1"/>
    </location>
</feature>
<accession>A0A9W9VT99</accession>
<dbReference type="GO" id="GO:0008270">
    <property type="term" value="F:zinc ion binding"/>
    <property type="evidence" value="ECO:0007669"/>
    <property type="project" value="InterPro"/>
</dbReference>
<comment type="caution">
    <text evidence="7">The sequence shown here is derived from an EMBL/GenBank/DDBJ whole genome shotgun (WGS) entry which is preliminary data.</text>
</comment>
<reference evidence="7" key="1">
    <citation type="submission" date="2022-12" db="EMBL/GenBank/DDBJ databases">
        <authorList>
            <person name="Petersen C."/>
        </authorList>
    </citation>
    <scope>NUCLEOTIDE SEQUENCE</scope>
    <source>
        <strain evidence="7">IBT 29677</strain>
    </source>
</reference>
<dbReference type="GO" id="GO:0001228">
    <property type="term" value="F:DNA-binding transcription activator activity, RNA polymerase II-specific"/>
    <property type="evidence" value="ECO:0007669"/>
    <property type="project" value="TreeGrafter"/>
</dbReference>
<dbReference type="Proteomes" id="UP001147747">
    <property type="component" value="Unassembled WGS sequence"/>
</dbReference>
<dbReference type="AlphaFoldDB" id="A0A9W9VT99"/>
<evidence type="ECO:0000256" key="3">
    <source>
        <dbReference type="ARBA" id="ARBA00023163"/>
    </source>
</evidence>
<evidence type="ECO:0000256" key="5">
    <source>
        <dbReference type="SAM" id="MobiDB-lite"/>
    </source>
</evidence>
<sequence length="428" mass="48520">VTAALFLWQVYSPPEATGHIDSFKRASLLQTRRHEMVRRTHKKSRGGCVECKRRHIKCDENKPVCSNCISSERSCDFASPILIARPRHSSRSSSRVSRESLLPDDVHDSQESSQSPRERQQYSQEEAKTSPVDMEHVRLFYHLCTETFDSLQAEIDAPGVSLQDAFKEVLNAPYVLNELLALAALHLSTLNSDQKSIYHRQATELQTHALSIFNQMAPEVNAETCVPLMIFSSVLGMHEMCETLFFREPTFEHFLDNFIRSLCLNQGVRAVTGSSWCFLKESILGPMCKQGEKTVTPTGPPSGKTCSRLLELLTTANLDQEHKNSCEQAILALQSVLDESDRQVPWKPNVTSIRAWPVMVCKGYIDLLRMREPHGLVVLAHYGALIHLRRDLWICGDGGHFLVRLICDHLGNQWSDWLRWPIEVISGE</sequence>
<dbReference type="InterPro" id="IPR053157">
    <property type="entry name" value="Sterol_Uptake_Regulator"/>
</dbReference>
<dbReference type="Pfam" id="PF00172">
    <property type="entry name" value="Zn_clus"/>
    <property type="match status" value="1"/>
</dbReference>
<evidence type="ECO:0000256" key="1">
    <source>
        <dbReference type="ARBA" id="ARBA00023015"/>
    </source>
</evidence>
<organism evidence="7 8">
    <name type="scientific">Penicillium cosmopolitanum</name>
    <dbReference type="NCBI Taxonomy" id="1131564"/>
    <lineage>
        <taxon>Eukaryota</taxon>
        <taxon>Fungi</taxon>
        <taxon>Dikarya</taxon>
        <taxon>Ascomycota</taxon>
        <taxon>Pezizomycotina</taxon>
        <taxon>Eurotiomycetes</taxon>
        <taxon>Eurotiomycetidae</taxon>
        <taxon>Eurotiales</taxon>
        <taxon>Aspergillaceae</taxon>
        <taxon>Penicillium</taxon>
    </lineage>
</organism>
<dbReference type="InterPro" id="IPR001138">
    <property type="entry name" value="Zn2Cys6_DnaBD"/>
</dbReference>
<evidence type="ECO:0000313" key="7">
    <source>
        <dbReference type="EMBL" id="KAJ5388750.1"/>
    </source>
</evidence>
<dbReference type="CDD" id="cd00067">
    <property type="entry name" value="GAL4"/>
    <property type="match status" value="1"/>
</dbReference>
<dbReference type="OrthoDB" id="4937900at2759"/>
<keyword evidence="8" id="KW-1185">Reference proteome</keyword>
<dbReference type="RefSeq" id="XP_056486548.1">
    <property type="nucleotide sequence ID" value="XM_056635928.1"/>
</dbReference>
<keyword evidence="2" id="KW-0238">DNA-binding</keyword>
<dbReference type="PANTHER" id="PTHR47784">
    <property type="entry name" value="STEROL UPTAKE CONTROL PROTEIN 2"/>
    <property type="match status" value="1"/>
</dbReference>
<evidence type="ECO:0000256" key="2">
    <source>
        <dbReference type="ARBA" id="ARBA00023125"/>
    </source>
</evidence>
<dbReference type="PANTHER" id="PTHR47784:SF4">
    <property type="entry name" value="ZN(II)2CYS6 TRANSCRIPTION FACTOR (EUROFUNG)"/>
    <property type="match status" value="1"/>
</dbReference>
<dbReference type="SMART" id="SM00066">
    <property type="entry name" value="GAL4"/>
    <property type="match status" value="1"/>
</dbReference>
<name>A0A9W9VT99_9EURO</name>
<proteinExistence type="predicted"/>
<dbReference type="GO" id="GO:0003677">
    <property type="term" value="F:DNA binding"/>
    <property type="evidence" value="ECO:0007669"/>
    <property type="project" value="UniProtKB-KW"/>
</dbReference>
<evidence type="ECO:0000313" key="8">
    <source>
        <dbReference type="Proteomes" id="UP001147747"/>
    </source>
</evidence>
<protein>
    <recommendedName>
        <fullName evidence="6">Zn(2)-C6 fungal-type domain-containing protein</fullName>
    </recommendedName>
</protein>
<dbReference type="Gene3D" id="4.10.240.10">
    <property type="entry name" value="Zn(2)-C6 fungal-type DNA-binding domain"/>
    <property type="match status" value="1"/>
</dbReference>
<dbReference type="EMBL" id="JAPZBU010000009">
    <property type="protein sequence ID" value="KAJ5388750.1"/>
    <property type="molecule type" value="Genomic_DNA"/>
</dbReference>
<feature type="domain" description="Zn(2)-C6 fungal-type" evidence="6">
    <location>
        <begin position="47"/>
        <end position="77"/>
    </location>
</feature>
<dbReference type="GeneID" id="81374908"/>
<keyword evidence="3" id="KW-0804">Transcription</keyword>